<evidence type="ECO:0000313" key="2">
    <source>
        <dbReference type="Proteomes" id="UP001062846"/>
    </source>
</evidence>
<organism evidence="1 2">
    <name type="scientific">Rhododendron molle</name>
    <name type="common">Chinese azalea</name>
    <name type="synonym">Azalea mollis</name>
    <dbReference type="NCBI Taxonomy" id="49168"/>
    <lineage>
        <taxon>Eukaryota</taxon>
        <taxon>Viridiplantae</taxon>
        <taxon>Streptophyta</taxon>
        <taxon>Embryophyta</taxon>
        <taxon>Tracheophyta</taxon>
        <taxon>Spermatophyta</taxon>
        <taxon>Magnoliopsida</taxon>
        <taxon>eudicotyledons</taxon>
        <taxon>Gunneridae</taxon>
        <taxon>Pentapetalae</taxon>
        <taxon>asterids</taxon>
        <taxon>Ericales</taxon>
        <taxon>Ericaceae</taxon>
        <taxon>Ericoideae</taxon>
        <taxon>Rhodoreae</taxon>
        <taxon>Rhododendron</taxon>
    </lineage>
</organism>
<accession>A0ACC0NBC3</accession>
<evidence type="ECO:0000313" key="1">
    <source>
        <dbReference type="EMBL" id="KAI8549818.1"/>
    </source>
</evidence>
<sequence length="605" mass="68515">MASSPISVTRSAAFRAASDYKSQSRSSSSFATVRDFWTSQEGKEPLDTEGNTILHFLAMYGNAFVVDNLVKDNGNNNNSSIVQREDLLRKNNKGNTPLHEAARFGQKRVVDILLRKQESLARERNGLGETPVYVAAACGHEDVFDHLKIPVNPVSKIPVDPDWEIMITRTDKSNILHAAIRGEHYGLAMRILELYPQLAQNHDVKGRTALYLLAQKPESFRSGSSYSPHNYMSASLIISVHFLAVLIYSYWRTRRIYDEKQKHAFALELGKRLVKEERDWSRYLDNRMWSPIVEATEKGIIELVNEILGKFPEAAFSFYKNNRVLASASSPNDKGKNILHIAVEQKDWNIYDLLKKKIELRDGMLVGDVDNDENTILHLAAKLGTPSSRSVQRGHLYQMMWDVCWLKHVSYNSPPHLWNLRNSDGKTAKEVFVNEHLEIREKAEKAVKDMNNGLMLIVALIGTVNFAALFTPPGGYSQSEKDLGLPVFPMDDMRMYYLHIFCGLLAAFVAFATMFSIQSCPFRSNDFYLDVPLRLLVAMGSLMLSVVFIALASRQVYLLERLGFPLGEYITYACLLAATFILGSIDGSFLLLYYLSYLLKLELLP</sequence>
<dbReference type="EMBL" id="CM046393">
    <property type="protein sequence ID" value="KAI8549818.1"/>
    <property type="molecule type" value="Genomic_DNA"/>
</dbReference>
<proteinExistence type="predicted"/>
<comment type="caution">
    <text evidence="1">The sequence shown here is derived from an EMBL/GenBank/DDBJ whole genome shotgun (WGS) entry which is preliminary data.</text>
</comment>
<keyword evidence="2" id="KW-1185">Reference proteome</keyword>
<gene>
    <name evidence="1" type="ORF">RHMOL_Rhmol06G0055000</name>
</gene>
<dbReference type="Proteomes" id="UP001062846">
    <property type="component" value="Chromosome 6"/>
</dbReference>
<name>A0ACC0NBC3_RHOML</name>
<protein>
    <submittedName>
        <fullName evidence="1">Uncharacterized protein</fullName>
    </submittedName>
</protein>
<reference evidence="1" key="1">
    <citation type="submission" date="2022-02" db="EMBL/GenBank/DDBJ databases">
        <title>Plant Genome Project.</title>
        <authorList>
            <person name="Zhang R.-G."/>
        </authorList>
    </citation>
    <scope>NUCLEOTIDE SEQUENCE</scope>
    <source>
        <strain evidence="1">AT1</strain>
    </source>
</reference>